<comment type="caution">
    <text evidence="2">The sequence shown here is derived from an EMBL/GenBank/DDBJ whole genome shotgun (WGS) entry which is preliminary data.</text>
</comment>
<dbReference type="STRING" id="1384056.N787_02810"/>
<evidence type="ECO:0000313" key="2">
    <source>
        <dbReference type="EMBL" id="KFN45896.1"/>
    </source>
</evidence>
<accession>A0A091B2J4</accession>
<dbReference type="EMBL" id="AVCK01000022">
    <property type="protein sequence ID" value="KFN45896.1"/>
    <property type="molecule type" value="Genomic_DNA"/>
</dbReference>
<evidence type="ECO:0000256" key="1">
    <source>
        <dbReference type="SAM" id="Phobius"/>
    </source>
</evidence>
<dbReference type="AlphaFoldDB" id="A0A091B2J4"/>
<gene>
    <name evidence="2" type="ORF">N787_02810</name>
</gene>
<dbReference type="Proteomes" id="UP000029393">
    <property type="component" value="Unassembled WGS sequence"/>
</dbReference>
<keyword evidence="1" id="KW-0812">Transmembrane</keyword>
<keyword evidence="1" id="KW-0472">Membrane</keyword>
<organism evidence="2 3">
    <name type="scientific">Arenimonas metalli CF5-1</name>
    <dbReference type="NCBI Taxonomy" id="1384056"/>
    <lineage>
        <taxon>Bacteria</taxon>
        <taxon>Pseudomonadati</taxon>
        <taxon>Pseudomonadota</taxon>
        <taxon>Gammaproteobacteria</taxon>
        <taxon>Lysobacterales</taxon>
        <taxon>Lysobacteraceae</taxon>
        <taxon>Arenimonas</taxon>
    </lineage>
</organism>
<evidence type="ECO:0000313" key="3">
    <source>
        <dbReference type="Proteomes" id="UP000029393"/>
    </source>
</evidence>
<keyword evidence="1" id="KW-1133">Transmembrane helix</keyword>
<sequence>MPSDQVPLHPGESLHWHRGQATFHRGYDAAFAVSDQAAYLYVRGPWPRPRWRRIPLAGISGVRVSPARWWHGPGDALFWLLMMGGLAWMTATRWPLDRAGDGWVLLFAAAGMAWLARGLALALPGRTRLVLMYDGKRLAHTSYADTYADEKTYDREMMLGFAEALRTLGVPVSLE</sequence>
<dbReference type="PATRIC" id="fig|1384056.3.peg.1680"/>
<protein>
    <submittedName>
        <fullName evidence="2">Uncharacterized protein</fullName>
    </submittedName>
</protein>
<reference evidence="2 3" key="1">
    <citation type="submission" date="2013-09" db="EMBL/GenBank/DDBJ databases">
        <title>Genome sequencing of Arenimonas metalli.</title>
        <authorList>
            <person name="Chen F."/>
            <person name="Wang G."/>
        </authorList>
    </citation>
    <scope>NUCLEOTIDE SEQUENCE [LARGE SCALE GENOMIC DNA]</scope>
    <source>
        <strain evidence="2 3">CF5-1</strain>
    </source>
</reference>
<feature type="transmembrane region" description="Helical" evidence="1">
    <location>
        <begin position="102"/>
        <end position="123"/>
    </location>
</feature>
<keyword evidence="3" id="KW-1185">Reference proteome</keyword>
<proteinExistence type="predicted"/>
<dbReference type="RefSeq" id="WP_034212714.1">
    <property type="nucleotide sequence ID" value="NZ_AVCK01000022.1"/>
</dbReference>
<name>A0A091B2J4_9GAMM</name>
<feature type="transmembrane region" description="Helical" evidence="1">
    <location>
        <begin position="76"/>
        <end position="96"/>
    </location>
</feature>